<evidence type="ECO:0000313" key="4">
    <source>
        <dbReference type="Proteomes" id="UP000313645"/>
    </source>
</evidence>
<dbReference type="Proteomes" id="UP000313645">
    <property type="component" value="Unassembled WGS sequence"/>
</dbReference>
<proteinExistence type="predicted"/>
<evidence type="ECO:0000313" key="3">
    <source>
        <dbReference type="EMBL" id="TBW57986.1"/>
    </source>
</evidence>
<feature type="domain" description="DUF2059" evidence="2">
    <location>
        <begin position="87"/>
        <end position="140"/>
    </location>
</feature>
<evidence type="ECO:0000256" key="1">
    <source>
        <dbReference type="SAM" id="SignalP"/>
    </source>
</evidence>
<comment type="caution">
    <text evidence="3">The sequence shown here is derived from an EMBL/GenBank/DDBJ whole genome shotgun (WGS) entry which is preliminary data.</text>
</comment>
<feature type="signal peptide" evidence="1">
    <location>
        <begin position="1"/>
        <end position="20"/>
    </location>
</feature>
<accession>A0ABY1ZS25</accession>
<reference evidence="3 4" key="1">
    <citation type="submission" date="2019-02" db="EMBL/GenBank/DDBJ databases">
        <title>Marinobacter halodurans sp. nov., a marine bacterium isolated from sea tidal flat.</title>
        <authorList>
            <person name="Yoo Y."/>
            <person name="Lee D.W."/>
            <person name="Kim B.S."/>
            <person name="Kim J.-J."/>
        </authorList>
    </citation>
    <scope>NUCLEOTIDE SEQUENCE [LARGE SCALE GENOMIC DNA]</scope>
    <source>
        <strain evidence="3 4">YJ-S3-2</strain>
    </source>
</reference>
<keyword evidence="4" id="KW-1185">Reference proteome</keyword>
<dbReference type="RefSeq" id="WP_131480011.1">
    <property type="nucleotide sequence ID" value="NZ_SJDL01000006.1"/>
</dbReference>
<name>A0ABY1ZS25_9GAMM</name>
<dbReference type="InterPro" id="IPR018637">
    <property type="entry name" value="DUF2059"/>
</dbReference>
<protein>
    <submittedName>
        <fullName evidence="3">DUF2059 domain-containing protein</fullName>
    </submittedName>
</protein>
<evidence type="ECO:0000259" key="2">
    <source>
        <dbReference type="Pfam" id="PF09832"/>
    </source>
</evidence>
<sequence length="158" mass="17903">MKTLLLGIAILLSITTHTYADTSADKKAQIQELFEVMGLDEQINGGFEAMLGVVDQMSAQMQLNAQQKDQLTNIYRDWFKYDIDHASMQRKLVQLYADAFTSDEVDKLVAFYKTPTGQKFLEKSPGLMKRGAQIGMQEAKSKEGELMQRLQPFLESVK</sequence>
<gene>
    <name evidence="3" type="ORF">EZI54_05925</name>
</gene>
<keyword evidence="1" id="KW-0732">Signal</keyword>
<dbReference type="Pfam" id="PF09832">
    <property type="entry name" value="DUF2059"/>
    <property type="match status" value="1"/>
</dbReference>
<dbReference type="EMBL" id="SJDL01000006">
    <property type="protein sequence ID" value="TBW57986.1"/>
    <property type="molecule type" value="Genomic_DNA"/>
</dbReference>
<organism evidence="3 4">
    <name type="scientific">Marinobacter halodurans</name>
    <dbReference type="NCBI Taxonomy" id="2528979"/>
    <lineage>
        <taxon>Bacteria</taxon>
        <taxon>Pseudomonadati</taxon>
        <taxon>Pseudomonadota</taxon>
        <taxon>Gammaproteobacteria</taxon>
        <taxon>Pseudomonadales</taxon>
        <taxon>Marinobacteraceae</taxon>
        <taxon>Marinobacter</taxon>
    </lineage>
</organism>
<feature type="chain" id="PRO_5045188343" evidence="1">
    <location>
        <begin position="21"/>
        <end position="158"/>
    </location>
</feature>